<gene>
    <name evidence="9" type="ORF">SAMN05216464_11984</name>
</gene>
<reference evidence="9 10" key="1">
    <citation type="submission" date="2016-10" db="EMBL/GenBank/DDBJ databases">
        <authorList>
            <person name="de Groot N.N."/>
        </authorList>
    </citation>
    <scope>NUCLEOTIDE SEQUENCE [LARGE SCALE GENOMIC DNA]</scope>
    <source>
        <strain evidence="9 10">47C3B</strain>
    </source>
</reference>
<comment type="similarity">
    <text evidence="6">Belongs to the glycosyl hydrolase 18 family.</text>
</comment>
<name>A0A1G7LRR5_9SPHI</name>
<evidence type="ECO:0000256" key="1">
    <source>
        <dbReference type="ARBA" id="ARBA00000822"/>
    </source>
</evidence>
<dbReference type="PROSITE" id="PS51910">
    <property type="entry name" value="GH18_2"/>
    <property type="match status" value="1"/>
</dbReference>
<evidence type="ECO:0000313" key="10">
    <source>
        <dbReference type="Proteomes" id="UP000199072"/>
    </source>
</evidence>
<dbReference type="GO" id="GO:0005576">
    <property type="term" value="C:extracellular region"/>
    <property type="evidence" value="ECO:0007669"/>
    <property type="project" value="TreeGrafter"/>
</dbReference>
<evidence type="ECO:0000256" key="6">
    <source>
        <dbReference type="RuleBase" id="RU004453"/>
    </source>
</evidence>
<dbReference type="PANTHER" id="PTHR11177:SF317">
    <property type="entry name" value="CHITINASE 12-RELATED"/>
    <property type="match status" value="1"/>
</dbReference>
<dbReference type="GO" id="GO:0006032">
    <property type="term" value="P:chitin catabolic process"/>
    <property type="evidence" value="ECO:0007669"/>
    <property type="project" value="TreeGrafter"/>
</dbReference>
<proteinExistence type="inferred from homology"/>
<dbReference type="Gene3D" id="3.20.20.80">
    <property type="entry name" value="Glycosidases"/>
    <property type="match status" value="1"/>
</dbReference>
<dbReference type="OrthoDB" id="9775889at2"/>
<keyword evidence="4 5" id="KW-0326">Glycosidase</keyword>
<dbReference type="SUPFAM" id="SSF51445">
    <property type="entry name" value="(Trans)glycosidases"/>
    <property type="match status" value="1"/>
</dbReference>
<evidence type="ECO:0000256" key="5">
    <source>
        <dbReference type="RuleBase" id="RU000489"/>
    </source>
</evidence>
<dbReference type="InterPro" id="IPR011583">
    <property type="entry name" value="Chitinase_II/V-like_cat"/>
</dbReference>
<dbReference type="GO" id="GO:0008061">
    <property type="term" value="F:chitin binding"/>
    <property type="evidence" value="ECO:0007669"/>
    <property type="project" value="InterPro"/>
</dbReference>
<keyword evidence="3 5" id="KW-0378">Hydrolase</keyword>
<feature type="domain" description="GH18" evidence="8">
    <location>
        <begin position="46"/>
        <end position="337"/>
    </location>
</feature>
<evidence type="ECO:0000256" key="4">
    <source>
        <dbReference type="ARBA" id="ARBA00023295"/>
    </source>
</evidence>
<keyword evidence="10" id="KW-1185">Reference proteome</keyword>
<evidence type="ECO:0000256" key="2">
    <source>
        <dbReference type="ARBA" id="ARBA00012729"/>
    </source>
</evidence>
<dbReference type="STRING" id="1391627.SAMN05216464_11984"/>
<dbReference type="InterPro" id="IPR001579">
    <property type="entry name" value="Glyco_hydro_18_chit_AS"/>
</dbReference>
<dbReference type="Proteomes" id="UP000199072">
    <property type="component" value="Unassembled WGS sequence"/>
</dbReference>
<keyword evidence="7" id="KW-0732">Signal</keyword>
<dbReference type="GO" id="GO:0005975">
    <property type="term" value="P:carbohydrate metabolic process"/>
    <property type="evidence" value="ECO:0007669"/>
    <property type="project" value="InterPro"/>
</dbReference>
<sequence>MSIFKNKALLTLTFFVLMAIAGCKKSGVKAQENTNNSTNTTTPAKFRVVGYLRYEGNLVDEASAINMSMITHLNVAFINPDKDGNFAADDNLRKVAVMAHAKGVQILVSIAGGTPPAYISTLIAPGNQAKFIASLLKLTDDNSLDGIDVDLEQSFVDNNYQSFVTNLAAALKAKKKLTTAAIATVYADSYPDKALAQLDFINVMSYDKTGPWNQAKPGQHSPYSMAVDDIAYWSGTRGIAKEKLSVGVPFYGYGFGTNAPESLSFAEILLAYPGSENDDQVTVSGGGIMYYNGIPTIKSKTQLALNKAGGIMIWQLRQDATGANSLLGAINSVIKANTK</sequence>
<feature type="signal peptide" evidence="7">
    <location>
        <begin position="1"/>
        <end position="21"/>
    </location>
</feature>
<dbReference type="InterPro" id="IPR050314">
    <property type="entry name" value="Glycosyl_Hydrlase_18"/>
</dbReference>
<protein>
    <recommendedName>
        <fullName evidence="2">chitinase</fullName>
        <ecNumber evidence="2">3.2.1.14</ecNumber>
    </recommendedName>
</protein>
<dbReference type="SMART" id="SM00636">
    <property type="entry name" value="Glyco_18"/>
    <property type="match status" value="1"/>
</dbReference>
<dbReference type="Gene3D" id="3.40.5.30">
    <property type="entry name" value="(Trans)glycosidases - domain 2"/>
    <property type="match status" value="1"/>
</dbReference>
<dbReference type="Pfam" id="PF00704">
    <property type="entry name" value="Glyco_hydro_18"/>
    <property type="match status" value="1"/>
</dbReference>
<evidence type="ECO:0000256" key="3">
    <source>
        <dbReference type="ARBA" id="ARBA00022801"/>
    </source>
</evidence>
<evidence type="ECO:0000313" key="9">
    <source>
        <dbReference type="EMBL" id="SDF52207.1"/>
    </source>
</evidence>
<dbReference type="EMBL" id="FNAI01000019">
    <property type="protein sequence ID" value="SDF52207.1"/>
    <property type="molecule type" value="Genomic_DNA"/>
</dbReference>
<dbReference type="RefSeq" id="WP_091156039.1">
    <property type="nucleotide sequence ID" value="NZ_FNAI01000019.1"/>
</dbReference>
<dbReference type="AlphaFoldDB" id="A0A1G7LRR5"/>
<dbReference type="InterPro" id="IPR017853">
    <property type="entry name" value="GH"/>
</dbReference>
<accession>A0A1G7LRR5</accession>
<evidence type="ECO:0000256" key="7">
    <source>
        <dbReference type="SAM" id="SignalP"/>
    </source>
</evidence>
<comment type="catalytic activity">
    <reaction evidence="1">
        <text>Random endo-hydrolysis of N-acetyl-beta-D-glucosaminide (1-&gt;4)-beta-linkages in chitin and chitodextrins.</text>
        <dbReference type="EC" id="3.2.1.14"/>
    </reaction>
</comment>
<dbReference type="EC" id="3.2.1.14" evidence="2"/>
<feature type="chain" id="PRO_5011455224" description="chitinase" evidence="7">
    <location>
        <begin position="22"/>
        <end position="339"/>
    </location>
</feature>
<dbReference type="PANTHER" id="PTHR11177">
    <property type="entry name" value="CHITINASE"/>
    <property type="match status" value="1"/>
</dbReference>
<dbReference type="PROSITE" id="PS01095">
    <property type="entry name" value="GH18_1"/>
    <property type="match status" value="1"/>
</dbReference>
<evidence type="ECO:0000259" key="8">
    <source>
        <dbReference type="PROSITE" id="PS51910"/>
    </source>
</evidence>
<dbReference type="InterPro" id="IPR001223">
    <property type="entry name" value="Glyco_hydro18_cat"/>
</dbReference>
<dbReference type="GO" id="GO:0008843">
    <property type="term" value="F:endochitinase activity"/>
    <property type="evidence" value="ECO:0007669"/>
    <property type="project" value="UniProtKB-EC"/>
</dbReference>
<organism evidence="9 10">
    <name type="scientific">Mucilaginibacter pineti</name>
    <dbReference type="NCBI Taxonomy" id="1391627"/>
    <lineage>
        <taxon>Bacteria</taxon>
        <taxon>Pseudomonadati</taxon>
        <taxon>Bacteroidota</taxon>
        <taxon>Sphingobacteriia</taxon>
        <taxon>Sphingobacteriales</taxon>
        <taxon>Sphingobacteriaceae</taxon>
        <taxon>Mucilaginibacter</taxon>
    </lineage>
</organism>
<dbReference type="PROSITE" id="PS51257">
    <property type="entry name" value="PROKAR_LIPOPROTEIN"/>
    <property type="match status" value="1"/>
</dbReference>